<reference evidence="2 3" key="1">
    <citation type="submission" date="2019-11" db="EMBL/GenBank/DDBJ databases">
        <title>Draft genome sequences of five Paenibacillus species of dairy origin.</title>
        <authorList>
            <person name="Olajide A.M."/>
            <person name="Chen S."/>
            <person name="Lapointe G."/>
        </authorList>
    </citation>
    <scope>NUCLEOTIDE SEQUENCE [LARGE SCALE GENOMIC DNA]</scope>
    <source>
        <strain evidence="2 3">2CS3</strain>
    </source>
</reference>
<keyword evidence="3" id="KW-1185">Reference proteome</keyword>
<dbReference type="AlphaFoldDB" id="A0A7X2ZBN4"/>
<dbReference type="Proteomes" id="UP000450917">
    <property type="component" value="Unassembled WGS sequence"/>
</dbReference>
<name>A0A7X2ZBN4_9BACL</name>
<sequence length="435" mass="48984">MLYSRQIYVTRVEGKELTIVMSGKAKYTAGVSLIVMFIGFVATIPWDSIAWVRFIQSGFEAGLVGGLADWFAVTALFRHPLGIPIPHTALLPKNRERVTQALISIVENELLSKESLTRKLESLQIGRRLLELIERKLGTTEAKAALIRLIETVLEQIPWDEAARLADREIRRQAGSLNVPELLQTGVSYAIERQYDEKAVNGLLDVVYDLVSRTDTRDRLGALAVNAVSQMNTGGFMSFAMNAFAGFVSEEKLGGIIQEQLLREIVRLKNGQDSNRRWIVGELRAYAQSFGKSEEQREALEAWKTELLGSLDLTDKAAQALGDIRGRLAVFIREERFADEYLIPYLIRAIHNLKADSDSMQTMEQFIRSGLTQWIGENHHQIGKLIKENVDRFDNATLIEMMEDKIGQDLQWIRVNGAICGFFIGLILAAIQEFV</sequence>
<evidence type="ECO:0000313" key="2">
    <source>
        <dbReference type="EMBL" id="MUG71161.1"/>
    </source>
</evidence>
<organism evidence="2 3">
    <name type="scientific">Paenibacillus validus</name>
    <dbReference type="NCBI Taxonomy" id="44253"/>
    <lineage>
        <taxon>Bacteria</taxon>
        <taxon>Bacillati</taxon>
        <taxon>Bacillota</taxon>
        <taxon>Bacilli</taxon>
        <taxon>Bacillales</taxon>
        <taxon>Paenibacillaceae</taxon>
        <taxon>Paenibacillus</taxon>
    </lineage>
</organism>
<keyword evidence="1" id="KW-0472">Membrane</keyword>
<dbReference type="GO" id="GO:0005886">
    <property type="term" value="C:plasma membrane"/>
    <property type="evidence" value="ECO:0007669"/>
    <property type="project" value="TreeGrafter"/>
</dbReference>
<accession>A0A7X2ZBN4</accession>
<gene>
    <name evidence="2" type="ORF">GNP93_10745</name>
</gene>
<comment type="caution">
    <text evidence="2">The sequence shown here is derived from an EMBL/GenBank/DDBJ whole genome shotgun (WGS) entry which is preliminary data.</text>
</comment>
<evidence type="ECO:0000313" key="3">
    <source>
        <dbReference type="Proteomes" id="UP000450917"/>
    </source>
</evidence>
<dbReference type="Pfam" id="PF04286">
    <property type="entry name" value="DUF445"/>
    <property type="match status" value="1"/>
</dbReference>
<keyword evidence="1" id="KW-0812">Transmembrane</keyword>
<dbReference type="PANTHER" id="PTHR38442">
    <property type="entry name" value="INNER MEMBRANE PROTEIN-RELATED"/>
    <property type="match status" value="1"/>
</dbReference>
<proteinExistence type="predicted"/>
<dbReference type="PANTHER" id="PTHR38442:SF1">
    <property type="entry name" value="INNER MEMBRANE PROTEIN"/>
    <property type="match status" value="1"/>
</dbReference>
<dbReference type="EMBL" id="WNZX01000007">
    <property type="protein sequence ID" value="MUG71161.1"/>
    <property type="molecule type" value="Genomic_DNA"/>
</dbReference>
<feature type="transmembrane region" description="Helical" evidence="1">
    <location>
        <begin position="27"/>
        <end position="46"/>
    </location>
</feature>
<keyword evidence="1" id="KW-1133">Transmembrane helix</keyword>
<protein>
    <submittedName>
        <fullName evidence="2">DUF445 family protein</fullName>
    </submittedName>
</protein>
<dbReference type="InterPro" id="IPR007383">
    <property type="entry name" value="DUF445"/>
</dbReference>
<evidence type="ECO:0000256" key="1">
    <source>
        <dbReference type="SAM" id="Phobius"/>
    </source>
</evidence>